<feature type="region of interest" description="Disordered" evidence="5">
    <location>
        <begin position="218"/>
        <end position="237"/>
    </location>
</feature>
<proteinExistence type="predicted"/>
<dbReference type="InterPro" id="IPR000571">
    <property type="entry name" value="Znf_CCCH"/>
</dbReference>
<evidence type="ECO:0000259" key="6">
    <source>
        <dbReference type="PROSITE" id="PS50103"/>
    </source>
</evidence>
<dbReference type="PANTHER" id="PTHR13309">
    <property type="entry name" value="NUCLEAR FRAGILE X MENTAL RETARDATION PROTEIN INTERACTING PROTEIN 1"/>
    <property type="match status" value="1"/>
</dbReference>
<feature type="compositionally biased region" description="Basic and acidic residues" evidence="5">
    <location>
        <begin position="933"/>
        <end position="947"/>
    </location>
</feature>
<keyword evidence="1 4" id="KW-0479">Metal-binding</keyword>
<dbReference type="GO" id="GO:0003723">
    <property type="term" value="F:RNA binding"/>
    <property type="evidence" value="ECO:0007669"/>
    <property type="project" value="InterPro"/>
</dbReference>
<keyword evidence="8" id="KW-1185">Reference proteome</keyword>
<evidence type="ECO:0000313" key="7">
    <source>
        <dbReference type="EMBL" id="KFH45026.1"/>
    </source>
</evidence>
<feature type="region of interest" description="Disordered" evidence="5">
    <location>
        <begin position="281"/>
        <end position="342"/>
    </location>
</feature>
<evidence type="ECO:0000256" key="3">
    <source>
        <dbReference type="ARBA" id="ARBA00022833"/>
    </source>
</evidence>
<feature type="compositionally biased region" description="Basic and acidic residues" evidence="5">
    <location>
        <begin position="1386"/>
        <end position="1397"/>
    </location>
</feature>
<dbReference type="OrthoDB" id="4347at2759"/>
<dbReference type="SUPFAM" id="SSF90229">
    <property type="entry name" value="CCCH zinc finger"/>
    <property type="match status" value="1"/>
</dbReference>
<organism evidence="7 8">
    <name type="scientific">Hapsidospora chrysogenum (strain ATCC 11550 / CBS 779.69 / DSM 880 / IAM 14645 / JCM 23072 / IMI 49137)</name>
    <name type="common">Acremonium chrysogenum</name>
    <dbReference type="NCBI Taxonomy" id="857340"/>
    <lineage>
        <taxon>Eukaryota</taxon>
        <taxon>Fungi</taxon>
        <taxon>Dikarya</taxon>
        <taxon>Ascomycota</taxon>
        <taxon>Pezizomycotina</taxon>
        <taxon>Sordariomycetes</taxon>
        <taxon>Hypocreomycetidae</taxon>
        <taxon>Hypocreales</taxon>
        <taxon>Bionectriaceae</taxon>
        <taxon>Hapsidospora</taxon>
    </lineage>
</organism>
<evidence type="ECO:0000256" key="2">
    <source>
        <dbReference type="ARBA" id="ARBA00022771"/>
    </source>
</evidence>
<dbReference type="Pfam" id="PF18044">
    <property type="entry name" value="zf-CCCH_4"/>
    <property type="match status" value="1"/>
</dbReference>
<dbReference type="GO" id="GO:0005634">
    <property type="term" value="C:nucleus"/>
    <property type="evidence" value="ECO:0007669"/>
    <property type="project" value="TreeGrafter"/>
</dbReference>
<feature type="region of interest" description="Disordered" evidence="5">
    <location>
        <begin position="1"/>
        <end position="38"/>
    </location>
</feature>
<feature type="compositionally biased region" description="Low complexity" evidence="5">
    <location>
        <begin position="772"/>
        <end position="785"/>
    </location>
</feature>
<dbReference type="EMBL" id="JPKY01000038">
    <property type="protein sequence ID" value="KFH45026.1"/>
    <property type="molecule type" value="Genomic_DNA"/>
</dbReference>
<evidence type="ECO:0000313" key="8">
    <source>
        <dbReference type="Proteomes" id="UP000029964"/>
    </source>
</evidence>
<feature type="compositionally biased region" description="Polar residues" evidence="5">
    <location>
        <begin position="164"/>
        <end position="175"/>
    </location>
</feature>
<name>A0A086T6P4_HAPC1</name>
<feature type="compositionally biased region" description="Low complexity" evidence="5">
    <location>
        <begin position="1314"/>
        <end position="1329"/>
    </location>
</feature>
<feature type="compositionally biased region" description="Low complexity" evidence="5">
    <location>
        <begin position="850"/>
        <end position="868"/>
    </location>
</feature>
<dbReference type="HOGENOM" id="CLU_004647_0_0_1"/>
<dbReference type="InterPro" id="IPR041367">
    <property type="entry name" value="Znf-CCCH_4"/>
</dbReference>
<dbReference type="PANTHER" id="PTHR13309:SF0">
    <property type="entry name" value="FMR1-INTERACTING PROTEIN NUFIP1"/>
    <property type="match status" value="1"/>
</dbReference>
<sequence length="1446" mass="158189">MQSWPQGQNGGDDDNNSWQQNFNFAPQNGHFNQDQAWSQPVPGQTAYARQLPSDHAANFIHDPQAAMLSGYQAGHGSFDLGHQFSGQDVIDPAFSSIAPDLYAQQNKIELGGGSMHHMNQVQSHPQDHSQGFSHQNYASFDTQAQNDQQYGSAAPQFSPGQLLPQASSRQQSHTPVQQFGNIQPDFAQAQLRPSQTPPLQHQQPYAQNSTFAPPQVNDQAAQYQSAPGQHVTYQQSPAAAAYSQPAYTATKAYQQPGQPGSNTPSFHATGHQVDSHLVQPLSGTVPQYDGTPQAQQSADFERPAQPSIGDGPARKRQRVAKTAADSPVPEAASVTNSTIDTSSRKVEELDALVVPTPSPEEAQMLQQFQKRSKAAQAKFPSIKGLPYLAYQNTIKLPAPKSYDKLAPLVAVPPRSKKPIVPELGYDLPCEVQGRFTSRYRPAFDRIGLDERRMESKSLLDEFDNSMKALGKRRPKYTEYPHAFKEQLKSDEAYKNKAEKKAKKELEEEKNKPIRPATRPTDPVEAAAWDAIGIVHIDPSIAKTSALVAGRVQQAGDFFIKLRGEMNQAKQELDQATKDNEPESELARLRKAAELRKDVLHRAFDATIEHADDSVLDNLGGHQKLVLSLVNVLIASIKAGDFSGKLPKIVLELFTHFPMTKKLAETPSFDTVRKRLFDKGDDEVKQLARDISVKVKKTLKLAEGDTSTGYTGTSAAGRAKTATSKAAPNASSTKRNRDDDHATDGRTVKKVAVESGGGSLSKKLAQPKIQLQSASKTTAAKSTSSSILGDRSRSATKPAPKSDSTSGADSPSVSTEDKNRIEAKKAPSKPDAARIAPSKMETKLPAPKMGAPPSSSSALSGIASLLDSINAPQAVTPPSNAKEPKGSDTPETEEERAKRLRKEARRKLRVSWKPEKELVQVKIFEKEDEEDEGRDVNMIRDAADDKSEGMVLKQRADVEEDDDDDDDIPYQPWEAPTAIDLSPLSDDARNKNFTTRGGTVSFQTTEQERIAQREQRELMAIYTDPADIPPSPKSPPPESSTETAKPRVGQLPQEGAKFEEILTRWRDEQQMGVEGVLYSAMQRLNVKSSPSNALDSILGRLQGGPAQAQTSQQASSSGPTGAGSDTNVPLIMGAAVAEQVLAWLRSDQAKHWHDPNPTQADPTREYHYSDPNVQAAALVLEALSKSLAGKPYPATAPPDWLAHDEERVREWWIGYNKESALREKRAEEERMRAEAENSHRAAAAAAAAAAGQGQGSAQDWSAYLAQQSQNNPAYAPYLAILQQMNGSQAPGAHSQQTQVPGQPPQIPDNQIQSILAAMGQAQQPGQAQLPNVSPYHPNDPSYQQLLMLTQMAQGQQPSAPGGGEHDRSRDRDWDDWDRHDRDRRHDRHDDHGRGESHGRGHRDNKKKKPGPSTIHKPPNAALIGTKPCTFWQQGKCARGDKCTFRHD</sequence>
<feature type="compositionally biased region" description="Low complexity" evidence="5">
    <location>
        <begin position="705"/>
        <end position="716"/>
    </location>
</feature>
<feature type="compositionally biased region" description="Polar residues" evidence="5">
    <location>
        <begin position="720"/>
        <end position="732"/>
    </location>
</feature>
<keyword evidence="3 4" id="KW-0862">Zinc</keyword>
<dbReference type="Gene3D" id="4.10.1000.10">
    <property type="entry name" value="Zinc finger, CCCH-type"/>
    <property type="match status" value="1"/>
</dbReference>
<feature type="region of interest" description="Disordered" evidence="5">
    <location>
        <begin position="705"/>
        <end position="906"/>
    </location>
</feature>
<dbReference type="InterPro" id="IPR039136">
    <property type="entry name" value="NUFIP1-like"/>
</dbReference>
<feature type="domain" description="C3H1-type" evidence="6">
    <location>
        <begin position="1421"/>
        <end position="1446"/>
    </location>
</feature>
<gene>
    <name evidence="7" type="ORF">ACRE_041640</name>
</gene>
<feature type="compositionally biased region" description="Basic and acidic residues" evidence="5">
    <location>
        <begin position="734"/>
        <end position="746"/>
    </location>
</feature>
<feature type="compositionally biased region" description="Low complexity" evidence="5">
    <location>
        <begin position="1102"/>
        <end position="1123"/>
    </location>
</feature>
<dbReference type="Proteomes" id="UP000029964">
    <property type="component" value="Unassembled WGS sequence"/>
</dbReference>
<feature type="compositionally biased region" description="Polar residues" evidence="5">
    <location>
        <begin position="869"/>
        <end position="878"/>
    </location>
</feature>
<feature type="region of interest" description="Disordered" evidence="5">
    <location>
        <begin position="113"/>
        <end position="134"/>
    </location>
</feature>
<feature type="compositionally biased region" description="Basic and acidic residues" evidence="5">
    <location>
        <begin position="1005"/>
        <end position="1016"/>
    </location>
</feature>
<reference evidence="8" key="1">
    <citation type="journal article" date="2014" name="Genome Announc.">
        <title>Genome sequence and annotation of Acremonium chrysogenum, producer of the beta-lactam antibiotic cephalosporin C.</title>
        <authorList>
            <person name="Terfehr D."/>
            <person name="Dahlmann T.A."/>
            <person name="Specht T."/>
            <person name="Zadra I."/>
            <person name="Kuernsteiner H."/>
            <person name="Kueck U."/>
        </authorList>
    </citation>
    <scope>NUCLEOTIDE SEQUENCE [LARGE SCALE GENOMIC DNA]</scope>
    <source>
        <strain evidence="8">ATCC 11550 / CBS 779.69 / DSM 880 / IAM 14645 / JCM 23072 / IMI 49137</strain>
    </source>
</reference>
<dbReference type="GO" id="GO:0008270">
    <property type="term" value="F:zinc ion binding"/>
    <property type="evidence" value="ECO:0007669"/>
    <property type="project" value="UniProtKB-KW"/>
</dbReference>
<protein>
    <recommendedName>
        <fullName evidence="6">C3H1-type domain-containing protein</fullName>
    </recommendedName>
</protein>
<feature type="compositionally biased region" description="Polar residues" evidence="5">
    <location>
        <begin position="1286"/>
        <end position="1299"/>
    </location>
</feature>
<feature type="compositionally biased region" description="Basic residues" evidence="5">
    <location>
        <begin position="897"/>
        <end position="906"/>
    </location>
</feature>
<feature type="compositionally biased region" description="Basic and acidic residues" evidence="5">
    <location>
        <begin position="814"/>
        <end position="824"/>
    </location>
</feature>
<accession>A0A086T6P4</accession>
<feature type="compositionally biased region" description="Polar residues" evidence="5">
    <location>
        <begin position="218"/>
        <end position="227"/>
    </location>
</feature>
<feature type="compositionally biased region" description="Acidic residues" evidence="5">
    <location>
        <begin position="957"/>
        <end position="967"/>
    </location>
</feature>
<feature type="region of interest" description="Disordered" evidence="5">
    <location>
        <begin position="1102"/>
        <end position="1126"/>
    </location>
</feature>
<feature type="compositionally biased region" description="Polar residues" evidence="5">
    <location>
        <begin position="16"/>
        <end position="38"/>
    </location>
</feature>
<feature type="compositionally biased region" description="Polar residues" evidence="5">
    <location>
        <begin position="801"/>
        <end position="813"/>
    </location>
</feature>
<feature type="compositionally biased region" description="Polar residues" evidence="5">
    <location>
        <begin position="117"/>
        <end position="134"/>
    </location>
</feature>
<feature type="zinc finger region" description="C3H1-type" evidence="4">
    <location>
        <begin position="1421"/>
        <end position="1446"/>
    </location>
</feature>
<evidence type="ECO:0000256" key="1">
    <source>
        <dbReference type="ARBA" id="ARBA00022723"/>
    </source>
</evidence>
<feature type="compositionally biased region" description="Basic and acidic residues" evidence="5">
    <location>
        <begin position="1362"/>
        <end position="1379"/>
    </location>
</feature>
<feature type="region of interest" description="Disordered" evidence="5">
    <location>
        <begin position="146"/>
        <end position="175"/>
    </location>
</feature>
<comment type="caution">
    <text evidence="7">The sequence shown here is derived from an EMBL/GenBank/DDBJ whole genome shotgun (WGS) entry which is preliminary data.</text>
</comment>
<dbReference type="STRING" id="857340.A0A086T6P4"/>
<feature type="region of interest" description="Disordered" evidence="5">
    <location>
        <begin position="925"/>
        <end position="1052"/>
    </location>
</feature>
<keyword evidence="2 4" id="KW-0863">Zinc-finger</keyword>
<evidence type="ECO:0000256" key="4">
    <source>
        <dbReference type="PROSITE-ProRule" id="PRU00723"/>
    </source>
</evidence>
<feature type="region of interest" description="Disordered" evidence="5">
    <location>
        <begin position="1352"/>
        <end position="1426"/>
    </location>
</feature>
<feature type="region of interest" description="Disordered" evidence="5">
    <location>
        <begin position="192"/>
        <end position="213"/>
    </location>
</feature>
<dbReference type="GO" id="GO:0000492">
    <property type="term" value="P:box C/D snoRNP assembly"/>
    <property type="evidence" value="ECO:0007669"/>
    <property type="project" value="TreeGrafter"/>
</dbReference>
<feature type="region of interest" description="Disordered" evidence="5">
    <location>
        <begin position="493"/>
        <end position="521"/>
    </location>
</feature>
<feature type="compositionally biased region" description="Basic residues" evidence="5">
    <location>
        <begin position="1398"/>
        <end position="1408"/>
    </location>
</feature>
<feature type="compositionally biased region" description="Basic and acidic residues" evidence="5">
    <location>
        <begin position="493"/>
        <end position="511"/>
    </location>
</feature>
<feature type="compositionally biased region" description="Polar residues" evidence="5">
    <location>
        <begin position="990"/>
        <end position="1001"/>
    </location>
</feature>
<dbReference type="InterPro" id="IPR036855">
    <property type="entry name" value="Znf_CCCH_sf"/>
</dbReference>
<evidence type="ECO:0000256" key="5">
    <source>
        <dbReference type="SAM" id="MobiDB-lite"/>
    </source>
</evidence>
<dbReference type="PROSITE" id="PS50103">
    <property type="entry name" value="ZF_C3H1"/>
    <property type="match status" value="1"/>
</dbReference>
<feature type="region of interest" description="Disordered" evidence="5">
    <location>
        <begin position="1286"/>
        <end position="1340"/>
    </location>
</feature>
<feature type="compositionally biased region" description="Polar residues" evidence="5">
    <location>
        <begin position="281"/>
        <end position="298"/>
    </location>
</feature>
<feature type="compositionally biased region" description="Pro residues" evidence="5">
    <location>
        <begin position="1026"/>
        <end position="1037"/>
    </location>
</feature>